<dbReference type="AlphaFoldDB" id="A0A6N9Q8G6"/>
<dbReference type="PROSITE" id="PS00626">
    <property type="entry name" value="RCC1_2"/>
    <property type="match status" value="1"/>
</dbReference>
<dbReference type="Pfam" id="PF13540">
    <property type="entry name" value="RCC1_2"/>
    <property type="match status" value="1"/>
</dbReference>
<gene>
    <name evidence="2" type="ORF">ERL59_19730</name>
</gene>
<evidence type="ECO:0008006" key="4">
    <source>
        <dbReference type="Google" id="ProtNLM"/>
    </source>
</evidence>
<keyword evidence="1" id="KW-0472">Membrane</keyword>
<dbReference type="SUPFAM" id="SSF50985">
    <property type="entry name" value="RCC1/BLIP-II"/>
    <property type="match status" value="2"/>
</dbReference>
<dbReference type="Gene3D" id="2.130.10.30">
    <property type="entry name" value="Regulator of chromosome condensation 1/beta-lactamase-inhibitor protein II"/>
    <property type="match status" value="2"/>
</dbReference>
<dbReference type="InterPro" id="IPR051553">
    <property type="entry name" value="Ran_GTPase-activating"/>
</dbReference>
<protein>
    <recommendedName>
        <fullName evidence="4">Regulator of chromosome condensation (RCC1) repeat-containing protein</fullName>
    </recommendedName>
</protein>
<evidence type="ECO:0000256" key="1">
    <source>
        <dbReference type="SAM" id="Phobius"/>
    </source>
</evidence>
<proteinExistence type="predicted"/>
<keyword evidence="1" id="KW-0812">Transmembrane</keyword>
<dbReference type="EMBL" id="SIJB01000064">
    <property type="protein sequence ID" value="NBI31167.1"/>
    <property type="molecule type" value="Genomic_DNA"/>
</dbReference>
<keyword evidence="1" id="KW-1133">Transmembrane helix</keyword>
<dbReference type="PANTHER" id="PTHR45982:SF1">
    <property type="entry name" value="REGULATOR OF CHROMOSOME CONDENSATION"/>
    <property type="match status" value="1"/>
</dbReference>
<comment type="caution">
    <text evidence="2">The sequence shown here is derived from an EMBL/GenBank/DDBJ whole genome shotgun (WGS) entry which is preliminary data.</text>
</comment>
<feature type="non-terminal residue" evidence="2">
    <location>
        <position position="342"/>
    </location>
</feature>
<accession>A0A6N9Q8G6</accession>
<sequence>MNFKGELDMKKIKLSLRIILSFIFIISIILPQKIDSAEEVDGGLNLSYLDNKLSHIGVGSSHTVALESDGTVYGVCSSCTFGQIDVTRWKDIVQVEASVRNTIGLKSDGTVVTTGDDSYTSTSRWTDIVQVDITEQNAVGLKSDGTVVVAINRSSDFPVENWTDIIQIDIKSSTIYGLKSDGTVIATENSATEVVENWTDIVQISTDTALVGLKSDGTVVAYGPTLSDDALNIIDSWTDITQVSASSRLIMGLKSNGTVVAAGELLNGTPNDVQKIESWTNIVQISAGSNHAVGLRSDGTLVVSGLYLHEEAKYDQFKNINAFNLPSLSGIESANRIVSEGT</sequence>
<dbReference type="Proteomes" id="UP000448943">
    <property type="component" value="Unassembled WGS sequence"/>
</dbReference>
<organism evidence="2 3">
    <name type="scientific">Chengkuizengella marina</name>
    <dbReference type="NCBI Taxonomy" id="2507566"/>
    <lineage>
        <taxon>Bacteria</taxon>
        <taxon>Bacillati</taxon>
        <taxon>Bacillota</taxon>
        <taxon>Bacilli</taxon>
        <taxon>Bacillales</taxon>
        <taxon>Paenibacillaceae</taxon>
        <taxon>Chengkuizengella</taxon>
    </lineage>
</organism>
<evidence type="ECO:0000313" key="2">
    <source>
        <dbReference type="EMBL" id="NBI31167.1"/>
    </source>
</evidence>
<feature type="transmembrane region" description="Helical" evidence="1">
    <location>
        <begin position="12"/>
        <end position="30"/>
    </location>
</feature>
<name>A0A6N9Q8G6_9BACL</name>
<dbReference type="InterPro" id="IPR000408">
    <property type="entry name" value="Reg_chr_condens"/>
</dbReference>
<dbReference type="PANTHER" id="PTHR45982">
    <property type="entry name" value="REGULATOR OF CHROMOSOME CONDENSATION"/>
    <property type="match status" value="1"/>
</dbReference>
<evidence type="ECO:0000313" key="3">
    <source>
        <dbReference type="Proteomes" id="UP000448943"/>
    </source>
</evidence>
<dbReference type="InterPro" id="IPR009091">
    <property type="entry name" value="RCC1/BLIP-II"/>
</dbReference>
<reference evidence="2 3" key="1">
    <citation type="submission" date="2019-01" db="EMBL/GenBank/DDBJ databases">
        <title>Chengkuizengella sp. nov., isolated from deep-sea sediment of East Pacific Ocean.</title>
        <authorList>
            <person name="Yang J."/>
            <person name="Lai Q."/>
            <person name="Shao Z."/>
        </authorList>
    </citation>
    <scope>NUCLEOTIDE SEQUENCE [LARGE SCALE GENOMIC DNA]</scope>
    <source>
        <strain evidence="2 3">YPA3-1-1</strain>
    </source>
</reference>
<keyword evidence="3" id="KW-1185">Reference proteome</keyword>